<dbReference type="Proteomes" id="UP000245362">
    <property type="component" value="Unassembled WGS sequence"/>
</dbReference>
<dbReference type="EMBL" id="QFWT01000009">
    <property type="protein sequence ID" value="PWI32527.1"/>
    <property type="molecule type" value="Genomic_DNA"/>
</dbReference>
<feature type="transmembrane region" description="Helical" evidence="1">
    <location>
        <begin position="7"/>
        <end position="27"/>
    </location>
</feature>
<keyword evidence="3" id="KW-1185">Reference proteome</keyword>
<keyword evidence="1" id="KW-0812">Transmembrane</keyword>
<keyword evidence="1" id="KW-0472">Membrane</keyword>
<gene>
    <name evidence="2" type="ORF">DI392_15890</name>
</gene>
<name>A0A2U3B6W4_9VIBR</name>
<keyword evidence="1" id="KW-1133">Transmembrane helix</keyword>
<evidence type="ECO:0000256" key="1">
    <source>
        <dbReference type="SAM" id="Phobius"/>
    </source>
</evidence>
<sequence length="140" mass="15707">MNRSTLIALIISLFSAIIVFLTFSYGNTNYLDTLLVTLLLSSPLFIISFILVMFCRSNFRVNHPILNKIAISAFIFTALLHICWNSFMLLDVSQRGDLGPGQGYSGLILWFGSIKTVFLGSAVGMFIHYTSLLFRKLISK</sequence>
<proteinExistence type="predicted"/>
<feature type="transmembrane region" description="Helical" evidence="1">
    <location>
        <begin position="33"/>
        <end position="54"/>
    </location>
</feature>
<feature type="transmembrane region" description="Helical" evidence="1">
    <location>
        <begin position="66"/>
        <end position="87"/>
    </location>
</feature>
<organism evidence="2 3">
    <name type="scientific">Vibrio albus</name>
    <dbReference type="NCBI Taxonomy" id="2200953"/>
    <lineage>
        <taxon>Bacteria</taxon>
        <taxon>Pseudomonadati</taxon>
        <taxon>Pseudomonadota</taxon>
        <taxon>Gammaproteobacteria</taxon>
        <taxon>Vibrionales</taxon>
        <taxon>Vibrionaceae</taxon>
        <taxon>Vibrio</taxon>
    </lineage>
</organism>
<accession>A0A2U3B6W4</accession>
<evidence type="ECO:0000313" key="2">
    <source>
        <dbReference type="EMBL" id="PWI32527.1"/>
    </source>
</evidence>
<reference evidence="2 3" key="1">
    <citation type="submission" date="2018-05" db="EMBL/GenBank/DDBJ databases">
        <title>Vibrio limimaris sp. nov., isolated from marine sediment.</title>
        <authorList>
            <person name="Li C.-M."/>
        </authorList>
    </citation>
    <scope>NUCLEOTIDE SEQUENCE [LARGE SCALE GENOMIC DNA]</scope>
    <source>
        <strain evidence="2 3">E4404</strain>
    </source>
</reference>
<evidence type="ECO:0000313" key="3">
    <source>
        <dbReference type="Proteomes" id="UP000245362"/>
    </source>
</evidence>
<dbReference type="AlphaFoldDB" id="A0A2U3B6W4"/>
<comment type="caution">
    <text evidence="2">The sequence shown here is derived from an EMBL/GenBank/DDBJ whole genome shotgun (WGS) entry which is preliminary data.</text>
</comment>
<feature type="transmembrane region" description="Helical" evidence="1">
    <location>
        <begin position="107"/>
        <end position="134"/>
    </location>
</feature>
<protein>
    <submittedName>
        <fullName evidence="2">Uncharacterized protein</fullName>
    </submittedName>
</protein>